<evidence type="ECO:0000313" key="2">
    <source>
        <dbReference type="Proteomes" id="UP000324222"/>
    </source>
</evidence>
<accession>A0A5B7J9M6</accession>
<proteinExistence type="predicted"/>
<evidence type="ECO:0000313" key="1">
    <source>
        <dbReference type="EMBL" id="MPC89114.1"/>
    </source>
</evidence>
<dbReference type="EMBL" id="VSRR010079948">
    <property type="protein sequence ID" value="MPC89114.1"/>
    <property type="molecule type" value="Genomic_DNA"/>
</dbReference>
<dbReference type="Proteomes" id="UP000324222">
    <property type="component" value="Unassembled WGS sequence"/>
</dbReference>
<name>A0A5B7J9M6_PORTR</name>
<keyword evidence="2" id="KW-1185">Reference proteome</keyword>
<comment type="caution">
    <text evidence="1">The sequence shown here is derived from an EMBL/GenBank/DDBJ whole genome shotgun (WGS) entry which is preliminary data.</text>
</comment>
<gene>
    <name evidence="1" type="ORF">E2C01_084047</name>
</gene>
<sequence>MLPVRSDFFLLSQRGRSGQSEDIQTSNIRWLQATELVLAADIGVLEGNGREEMGGRGGMPDQLQLCPPCFTSLTSVLQKH</sequence>
<dbReference type="AlphaFoldDB" id="A0A5B7J9M6"/>
<organism evidence="1 2">
    <name type="scientific">Portunus trituberculatus</name>
    <name type="common">Swimming crab</name>
    <name type="synonym">Neptunus trituberculatus</name>
    <dbReference type="NCBI Taxonomy" id="210409"/>
    <lineage>
        <taxon>Eukaryota</taxon>
        <taxon>Metazoa</taxon>
        <taxon>Ecdysozoa</taxon>
        <taxon>Arthropoda</taxon>
        <taxon>Crustacea</taxon>
        <taxon>Multicrustacea</taxon>
        <taxon>Malacostraca</taxon>
        <taxon>Eumalacostraca</taxon>
        <taxon>Eucarida</taxon>
        <taxon>Decapoda</taxon>
        <taxon>Pleocyemata</taxon>
        <taxon>Brachyura</taxon>
        <taxon>Eubrachyura</taxon>
        <taxon>Portunoidea</taxon>
        <taxon>Portunidae</taxon>
        <taxon>Portuninae</taxon>
        <taxon>Portunus</taxon>
    </lineage>
</organism>
<reference evidence="1 2" key="1">
    <citation type="submission" date="2019-05" db="EMBL/GenBank/DDBJ databases">
        <title>Another draft genome of Portunus trituberculatus and its Hox gene families provides insights of decapod evolution.</title>
        <authorList>
            <person name="Jeong J.-H."/>
            <person name="Song I."/>
            <person name="Kim S."/>
            <person name="Choi T."/>
            <person name="Kim D."/>
            <person name="Ryu S."/>
            <person name="Kim W."/>
        </authorList>
    </citation>
    <scope>NUCLEOTIDE SEQUENCE [LARGE SCALE GENOMIC DNA]</scope>
    <source>
        <tissue evidence="1">Muscle</tissue>
    </source>
</reference>
<protein>
    <submittedName>
        <fullName evidence="1">Uncharacterized protein</fullName>
    </submittedName>
</protein>